<comment type="caution">
    <text evidence="1">The sequence shown here is derived from an EMBL/GenBank/DDBJ whole genome shotgun (WGS) entry which is preliminary data.</text>
</comment>
<gene>
    <name evidence="1" type="ORF">F6464_10970</name>
</gene>
<evidence type="ECO:0000313" key="1">
    <source>
        <dbReference type="EMBL" id="KAB1154939.1"/>
    </source>
</evidence>
<name>A0A7J5AD27_9FLAO</name>
<keyword evidence="2" id="KW-1185">Reference proteome</keyword>
<dbReference type="OrthoDB" id="9803927at2"/>
<dbReference type="RefSeq" id="WP_151107859.1">
    <property type="nucleotide sequence ID" value="NZ_WAEM01000006.1"/>
</dbReference>
<organism evidence="1 2">
    <name type="scientific">Flavobacterium luteum</name>
    <dbReference type="NCBI Taxonomy" id="2026654"/>
    <lineage>
        <taxon>Bacteria</taxon>
        <taxon>Pseudomonadati</taxon>
        <taxon>Bacteroidota</taxon>
        <taxon>Flavobacteriia</taxon>
        <taxon>Flavobacteriales</taxon>
        <taxon>Flavobacteriaceae</taxon>
        <taxon>Flavobacterium</taxon>
    </lineage>
</organism>
<reference evidence="1 2" key="1">
    <citation type="submission" date="2019-09" db="EMBL/GenBank/DDBJ databases">
        <title>Flavobacterium sp. nov., isolated from glacier ice.</title>
        <authorList>
            <person name="Liu Q."/>
        </authorList>
    </citation>
    <scope>NUCLEOTIDE SEQUENCE [LARGE SCALE GENOMIC DNA]</scope>
    <source>
        <strain evidence="1 2">NBRC 112527</strain>
    </source>
</reference>
<accession>A0A7J5AD27</accession>
<dbReference type="PROSITE" id="PS51257">
    <property type="entry name" value="PROKAR_LIPOPROTEIN"/>
    <property type="match status" value="1"/>
</dbReference>
<dbReference type="AlphaFoldDB" id="A0A7J5AD27"/>
<evidence type="ECO:0000313" key="2">
    <source>
        <dbReference type="Proteomes" id="UP000490922"/>
    </source>
</evidence>
<sequence length="403" mass="43468">MKIRVLYFSFLSMFFFSCTTDREIATENIIIDPNSQLIYYWNFNTLIGTVDKVVPDYALPALNANLTYLGDGTGYMDSFTTGYSLNIRNNETEVSGLRVRNPSDTRSLVLTVPTAGYKQIVVAFATAKTSSGATTQKYSYTLDGITYINSGLNLNTYNPNVDPLSSLVTLNFSTITGVNDNPNFKIKIDFEGVNASGLTGNNRFDNITLEGVPIPLVDTSVYLFQYWNFNALPSGTLTSIAPDASLINSNSAAITYIGAGAGYMDQYTPGAALNAQNGDIDGLGLRLRNPSDTRNLLITASTVGYKNVIVKFATARSSIAGASIQNYSYSIDGINFSSALLPVTTFSPNIDPAYDIITLDFSSIIGANNNANFIVKISFSGSEASGSSGNNRIDNVTFQGNKL</sequence>
<protein>
    <submittedName>
        <fullName evidence="1">Uncharacterized protein</fullName>
    </submittedName>
</protein>
<dbReference type="EMBL" id="WAEM01000006">
    <property type="protein sequence ID" value="KAB1154939.1"/>
    <property type="molecule type" value="Genomic_DNA"/>
</dbReference>
<dbReference type="Proteomes" id="UP000490922">
    <property type="component" value="Unassembled WGS sequence"/>
</dbReference>
<proteinExistence type="predicted"/>